<dbReference type="Proteomes" id="UP000586918">
    <property type="component" value="Unassembled WGS sequence"/>
</dbReference>
<dbReference type="Pfam" id="PF11175">
    <property type="entry name" value="DUF2961"/>
    <property type="match status" value="1"/>
</dbReference>
<evidence type="ECO:0000256" key="1">
    <source>
        <dbReference type="SAM" id="MobiDB-lite"/>
    </source>
</evidence>
<proteinExistence type="predicted"/>
<dbReference type="AlphaFoldDB" id="A0A848DI18"/>
<dbReference type="RefSeq" id="WP_169412919.1">
    <property type="nucleotide sequence ID" value="NZ_JAAXKZ010000033.1"/>
</dbReference>
<reference evidence="2 3" key="1">
    <citation type="submission" date="2020-04" db="EMBL/GenBank/DDBJ databases">
        <authorList>
            <person name="Klaysubun C."/>
            <person name="Duangmal K."/>
            <person name="Lipun K."/>
        </authorList>
    </citation>
    <scope>NUCLEOTIDE SEQUENCE [LARGE SCALE GENOMIC DNA]</scope>
    <source>
        <strain evidence="2 3">DSM 45300</strain>
    </source>
</reference>
<gene>
    <name evidence="2" type="ORF">HF519_11620</name>
</gene>
<name>A0A848DI18_9PSEU</name>
<dbReference type="EMBL" id="JAAXKZ010000033">
    <property type="protein sequence ID" value="NMH92206.1"/>
    <property type="molecule type" value="Genomic_DNA"/>
</dbReference>
<keyword evidence="3" id="KW-1185">Reference proteome</keyword>
<dbReference type="Gene3D" id="2.60.120.1390">
    <property type="match status" value="3"/>
</dbReference>
<evidence type="ECO:0000313" key="3">
    <source>
        <dbReference type="Proteomes" id="UP000586918"/>
    </source>
</evidence>
<evidence type="ECO:0000313" key="2">
    <source>
        <dbReference type="EMBL" id="NMH92206.1"/>
    </source>
</evidence>
<dbReference type="InterPro" id="IPR021345">
    <property type="entry name" value="DUF2961"/>
</dbReference>
<sequence length="791" mass="86432">MTEPPRDQLSAGRPGPPEPPGRGVHPYGLAAMARLDLLPLLRLHTMAGGQSSYERDTRGPGRGNDDWNNFLDVRGGEKVMLDQRGPGTVYRIWVTGFDPATDWLRVRFDDEPAPRIDIALRDLFSGTHAPFLSPLVADAATSSGGFTCHLPLPYRRSIRITTNMSGYYNIGYHTFGPGTPVTTWTGDEDSTRVRHMWSDAGADPKAPDGDPHEVTVTAGVVHLPSGAARTIFEADGPRSISSIRIAMPGVTAAGTVTDRGRAHRGHSRFRIAVSPANSGVVLSRRTDHGVADQRARVLVDGVAVGEWSDPGRDRAHRWRDSSFDVPSWITAGRSALTVRLECVPTAAGWTEFTYRVYSTVGDTAVLTDTVDVGDPESEARHGYAIGGQTRCGSLVAGYDTADLLNTTRIRMFWDGEATPSVDAPLGAFFGMGRFGAYPARGLVVGLDPADRLYVHLPMPFRRHARIDLVNTRAAPTCGVGFEVRHRPGTGGVADPGYLRTRLTATTPTVIGQDVPILDTAGSGTFIGVTASYSGAANRWYLEGDERIYVDDSGSPAFHGTGTEDFFNGGWYFDRGPYTQPLSGNTAHLVRGPTSCVAAYRFLLQDAVPFRRRIRVSIEHGGHNDTTTDAWMLAYYYQQPRSRMVLTDTLDVGNAADEAAHAYRISAQRWTGSRTYQYEGTADTVDVTDTGRAHRGASEFVLAIDPTGDGVVLRRRFDQSITNQHAEVHVDGRLVGAWYVAGGNRFRRWRDADFLIPPSATAGKESVRVVIRFVASELDWNEFTYWAYTLLP</sequence>
<protein>
    <submittedName>
        <fullName evidence="2">DUF2961 domain-containing protein</fullName>
    </submittedName>
</protein>
<accession>A0A848DI18</accession>
<feature type="region of interest" description="Disordered" evidence="1">
    <location>
        <begin position="1"/>
        <end position="26"/>
    </location>
</feature>
<organism evidence="2 3">
    <name type="scientific">Pseudonocardia bannensis</name>
    <dbReference type="NCBI Taxonomy" id="630973"/>
    <lineage>
        <taxon>Bacteria</taxon>
        <taxon>Bacillati</taxon>
        <taxon>Actinomycetota</taxon>
        <taxon>Actinomycetes</taxon>
        <taxon>Pseudonocardiales</taxon>
        <taxon>Pseudonocardiaceae</taxon>
        <taxon>Pseudonocardia</taxon>
    </lineage>
</organism>
<comment type="caution">
    <text evidence="2">The sequence shown here is derived from an EMBL/GenBank/DDBJ whole genome shotgun (WGS) entry which is preliminary data.</text>
</comment>